<dbReference type="GO" id="GO:0042802">
    <property type="term" value="F:identical protein binding"/>
    <property type="evidence" value="ECO:0007669"/>
    <property type="project" value="UniProtKB-ARBA"/>
</dbReference>
<evidence type="ECO:0000256" key="5">
    <source>
        <dbReference type="ARBA" id="ARBA00018266"/>
    </source>
</evidence>
<dbReference type="InterPro" id="IPR016192">
    <property type="entry name" value="APOBEC/CMP_deaminase_Zn-bd"/>
</dbReference>
<comment type="cofactor">
    <cofactor evidence="1 14 15">
        <name>Zn(2+)</name>
        <dbReference type="ChEBI" id="CHEBI:29105"/>
    </cofactor>
</comment>
<dbReference type="Gene3D" id="3.40.140.10">
    <property type="entry name" value="Cytidine Deaminase, domain 2"/>
    <property type="match status" value="1"/>
</dbReference>
<dbReference type="GO" id="GO:0005829">
    <property type="term" value="C:cytosol"/>
    <property type="evidence" value="ECO:0007669"/>
    <property type="project" value="TreeGrafter"/>
</dbReference>
<dbReference type="NCBIfam" id="NF004064">
    <property type="entry name" value="PRK05578.1"/>
    <property type="match status" value="1"/>
</dbReference>
<dbReference type="GO" id="GO:0004126">
    <property type="term" value="F:cytidine deaminase activity"/>
    <property type="evidence" value="ECO:0007669"/>
    <property type="project" value="UniProtKB-UniRule"/>
</dbReference>
<dbReference type="RefSeq" id="WP_062277677.1">
    <property type="nucleotide sequence ID" value="NZ_DF968179.1"/>
</dbReference>
<feature type="binding site" evidence="14">
    <location>
        <position position="92"/>
    </location>
    <ligand>
        <name>Zn(2+)</name>
        <dbReference type="ChEBI" id="CHEBI:29105"/>
        <note>catalytic</note>
    </ligand>
</feature>
<comment type="similarity">
    <text evidence="3 15">Belongs to the cytidine and deoxycytidylate deaminase family.</text>
</comment>
<organism evidence="17">
    <name type="scientific">Flexilinea flocculi</name>
    <dbReference type="NCBI Taxonomy" id="1678840"/>
    <lineage>
        <taxon>Bacteria</taxon>
        <taxon>Bacillati</taxon>
        <taxon>Chloroflexota</taxon>
        <taxon>Anaerolineae</taxon>
        <taxon>Anaerolineales</taxon>
        <taxon>Anaerolineaceae</taxon>
        <taxon>Flexilinea</taxon>
    </lineage>
</organism>
<dbReference type="PROSITE" id="PS51747">
    <property type="entry name" value="CYT_DCMP_DEAMINASES_2"/>
    <property type="match status" value="1"/>
</dbReference>
<dbReference type="EMBL" id="DF968179">
    <property type="protein sequence ID" value="GAP39409.1"/>
    <property type="molecule type" value="Genomic_DNA"/>
</dbReference>
<feature type="binding site" evidence="14">
    <location>
        <position position="89"/>
    </location>
    <ligand>
        <name>Zn(2+)</name>
        <dbReference type="ChEBI" id="CHEBI:29105"/>
        <note>catalytic</note>
    </ligand>
</feature>
<dbReference type="PATRIC" id="fig|1678840.3.peg.411"/>
<comment type="function">
    <text evidence="2 15">This enzyme scavenges exogenous and endogenous cytidine and 2'-deoxycytidine for UMP synthesis.</text>
</comment>
<dbReference type="Pfam" id="PF00383">
    <property type="entry name" value="dCMP_cyt_deam_1"/>
    <property type="match status" value="1"/>
</dbReference>
<dbReference type="FunFam" id="3.40.140.10:FF:000008">
    <property type="entry name" value="Cytidine deaminase"/>
    <property type="match status" value="1"/>
</dbReference>
<evidence type="ECO:0000256" key="6">
    <source>
        <dbReference type="ARBA" id="ARBA00022723"/>
    </source>
</evidence>
<proteinExistence type="inferred from homology"/>
<gene>
    <name evidence="17" type="ORF">ATC1_11341</name>
</gene>
<dbReference type="InterPro" id="IPR016193">
    <property type="entry name" value="Cytidine_deaminase-like"/>
</dbReference>
<dbReference type="SUPFAM" id="SSF53927">
    <property type="entry name" value="Cytidine deaminase-like"/>
    <property type="match status" value="1"/>
</dbReference>
<protein>
    <recommendedName>
        <fullName evidence="5 15">Cytidine deaminase</fullName>
        <ecNumber evidence="4 15">3.5.4.5</ecNumber>
    </recommendedName>
    <alternativeName>
        <fullName evidence="9 15">Cytidine aminohydrolase</fullName>
    </alternativeName>
</protein>
<evidence type="ECO:0000256" key="1">
    <source>
        <dbReference type="ARBA" id="ARBA00001947"/>
    </source>
</evidence>
<reference evidence="17" key="1">
    <citation type="journal article" date="2015" name="Genome Announc.">
        <title>Draft Genome Sequence of Anaerolineae Strain TC1, a Novel Isolate from a Methanogenic Wastewater Treatment System.</title>
        <authorList>
            <person name="Matsuura N."/>
            <person name="Tourlousse D.M."/>
            <person name="Sun L."/>
            <person name="Toyonaga M."/>
            <person name="Kuroda K."/>
            <person name="Ohashi A."/>
            <person name="Cruz R."/>
            <person name="Yamaguchi T."/>
            <person name="Sekiguchi Y."/>
        </authorList>
    </citation>
    <scope>NUCLEOTIDE SEQUENCE [LARGE SCALE GENOMIC DNA]</scope>
    <source>
        <strain evidence="17">TC1</strain>
    </source>
</reference>
<dbReference type="CDD" id="cd01283">
    <property type="entry name" value="cytidine_deaminase"/>
    <property type="match status" value="1"/>
</dbReference>
<sequence>MELTKEEEQKLIQEAMQIRKNAYAPYSNYQVGAALMTEDGKIFTGVNVENSSYPISMCAERSAIFTAVGAGEKRFKAIAIATINGGPPCGGCRQVMSEFSPDMIVITVDETGKICMRGPVHEILPGAFGPKNLE</sequence>
<evidence type="ECO:0000256" key="12">
    <source>
        <dbReference type="PIRSR" id="PIRSR606262-1"/>
    </source>
</evidence>
<accession>A0A0K8PA67</accession>
<keyword evidence="18" id="KW-1185">Reference proteome</keyword>
<evidence type="ECO:0000256" key="2">
    <source>
        <dbReference type="ARBA" id="ARBA00003949"/>
    </source>
</evidence>
<dbReference type="GO" id="GO:0055086">
    <property type="term" value="P:nucleobase-containing small molecule metabolic process"/>
    <property type="evidence" value="ECO:0007669"/>
    <property type="project" value="UniProtKB-ARBA"/>
</dbReference>
<keyword evidence="7 15" id="KW-0378">Hydrolase</keyword>
<keyword evidence="6 14" id="KW-0479">Metal-binding</keyword>
<feature type="active site" description="Proton donor" evidence="12">
    <location>
        <position position="60"/>
    </location>
</feature>
<dbReference type="GO" id="GO:0008270">
    <property type="term" value="F:zinc ion binding"/>
    <property type="evidence" value="ECO:0007669"/>
    <property type="project" value="UniProtKB-UniRule"/>
</dbReference>
<evidence type="ECO:0000256" key="11">
    <source>
        <dbReference type="ARBA" id="ARBA00049558"/>
    </source>
</evidence>
<keyword evidence="8 14" id="KW-0862">Zinc</keyword>
<evidence type="ECO:0000256" key="8">
    <source>
        <dbReference type="ARBA" id="ARBA00022833"/>
    </source>
</evidence>
<dbReference type="InterPro" id="IPR006262">
    <property type="entry name" value="Cyt_deam_tetra"/>
</dbReference>
<evidence type="ECO:0000313" key="17">
    <source>
        <dbReference type="EMBL" id="GAP39409.1"/>
    </source>
</evidence>
<evidence type="ECO:0000259" key="16">
    <source>
        <dbReference type="PROSITE" id="PS51747"/>
    </source>
</evidence>
<evidence type="ECO:0000313" key="18">
    <source>
        <dbReference type="Proteomes" id="UP000053370"/>
    </source>
</evidence>
<name>A0A0K8PA67_9CHLR</name>
<dbReference type="PANTHER" id="PTHR11644:SF2">
    <property type="entry name" value="CYTIDINE DEAMINASE"/>
    <property type="match status" value="1"/>
</dbReference>
<feature type="domain" description="CMP/dCMP-type deaminase" evidence="16">
    <location>
        <begin position="6"/>
        <end position="131"/>
    </location>
</feature>
<evidence type="ECO:0000256" key="7">
    <source>
        <dbReference type="ARBA" id="ARBA00022801"/>
    </source>
</evidence>
<evidence type="ECO:0000256" key="4">
    <source>
        <dbReference type="ARBA" id="ARBA00012783"/>
    </source>
</evidence>
<evidence type="ECO:0000256" key="13">
    <source>
        <dbReference type="PIRSR" id="PIRSR606262-2"/>
    </source>
</evidence>
<dbReference type="InterPro" id="IPR050202">
    <property type="entry name" value="Cyt/Deoxycyt_deaminase"/>
</dbReference>
<evidence type="ECO:0000256" key="14">
    <source>
        <dbReference type="PIRSR" id="PIRSR606262-3"/>
    </source>
</evidence>
<evidence type="ECO:0000256" key="3">
    <source>
        <dbReference type="ARBA" id="ARBA00006576"/>
    </source>
</evidence>
<feature type="binding site" evidence="13">
    <location>
        <begin position="47"/>
        <end position="53"/>
    </location>
    <ligand>
        <name>substrate</name>
    </ligand>
</feature>
<dbReference type="OrthoDB" id="9795347at2"/>
<dbReference type="NCBIfam" id="TIGR01354">
    <property type="entry name" value="cyt_deam_tetra"/>
    <property type="match status" value="1"/>
</dbReference>
<comment type="catalytic activity">
    <reaction evidence="11 15">
        <text>cytidine + H2O + H(+) = uridine + NH4(+)</text>
        <dbReference type="Rhea" id="RHEA:16069"/>
        <dbReference type="ChEBI" id="CHEBI:15377"/>
        <dbReference type="ChEBI" id="CHEBI:15378"/>
        <dbReference type="ChEBI" id="CHEBI:16704"/>
        <dbReference type="ChEBI" id="CHEBI:17562"/>
        <dbReference type="ChEBI" id="CHEBI:28938"/>
        <dbReference type="EC" id="3.5.4.5"/>
    </reaction>
</comment>
<dbReference type="PANTHER" id="PTHR11644">
    <property type="entry name" value="CYTIDINE DEAMINASE"/>
    <property type="match status" value="1"/>
</dbReference>
<dbReference type="STRING" id="1678840.ATC1_11341"/>
<evidence type="ECO:0000256" key="9">
    <source>
        <dbReference type="ARBA" id="ARBA00032005"/>
    </source>
</evidence>
<dbReference type="EC" id="3.5.4.5" evidence="4 15"/>
<dbReference type="AlphaFoldDB" id="A0A0K8PA67"/>
<dbReference type="GO" id="GO:0072527">
    <property type="term" value="P:pyrimidine-containing compound metabolic process"/>
    <property type="evidence" value="ECO:0007669"/>
    <property type="project" value="UniProtKB-ARBA"/>
</dbReference>
<evidence type="ECO:0000256" key="15">
    <source>
        <dbReference type="RuleBase" id="RU364006"/>
    </source>
</evidence>
<evidence type="ECO:0000256" key="10">
    <source>
        <dbReference type="ARBA" id="ARBA00049252"/>
    </source>
</evidence>
<feature type="binding site" evidence="14">
    <location>
        <position position="58"/>
    </location>
    <ligand>
        <name>Zn(2+)</name>
        <dbReference type="ChEBI" id="CHEBI:29105"/>
        <note>catalytic</note>
    </ligand>
</feature>
<comment type="catalytic activity">
    <reaction evidence="10 15">
        <text>2'-deoxycytidine + H2O + H(+) = 2'-deoxyuridine + NH4(+)</text>
        <dbReference type="Rhea" id="RHEA:13433"/>
        <dbReference type="ChEBI" id="CHEBI:15377"/>
        <dbReference type="ChEBI" id="CHEBI:15378"/>
        <dbReference type="ChEBI" id="CHEBI:15698"/>
        <dbReference type="ChEBI" id="CHEBI:16450"/>
        <dbReference type="ChEBI" id="CHEBI:28938"/>
        <dbReference type="EC" id="3.5.4.5"/>
    </reaction>
</comment>
<dbReference type="PROSITE" id="PS00903">
    <property type="entry name" value="CYT_DCMP_DEAMINASES_1"/>
    <property type="match status" value="1"/>
</dbReference>
<dbReference type="InterPro" id="IPR002125">
    <property type="entry name" value="CMP_dCMP_dom"/>
</dbReference>
<dbReference type="Proteomes" id="UP000053370">
    <property type="component" value="Unassembled WGS sequence"/>
</dbReference>